<dbReference type="HOGENOM" id="CLU_1802900_0_0_11"/>
<organism evidence="1 2">
    <name type="scientific">Cryptobacterium curtum (strain ATCC 700683 / DSM 15641 / CCUG 43107 / 12-3)</name>
    <dbReference type="NCBI Taxonomy" id="469378"/>
    <lineage>
        <taxon>Bacteria</taxon>
        <taxon>Bacillati</taxon>
        <taxon>Actinomycetota</taxon>
        <taxon>Coriobacteriia</taxon>
        <taxon>Eggerthellales</taxon>
        <taxon>Eggerthellaceae</taxon>
        <taxon>Cryptobacterium</taxon>
    </lineage>
</organism>
<name>C7MM72_CRYCD</name>
<evidence type="ECO:0000313" key="2">
    <source>
        <dbReference type="Proteomes" id="UP000000954"/>
    </source>
</evidence>
<reference evidence="1 2" key="1">
    <citation type="journal article" date="2009" name="Stand. Genomic Sci.">
        <title>Complete genome sequence of Cryptobacterium curtum type strain (12-3).</title>
        <authorList>
            <person name="Mavrommatis K."/>
            <person name="Pukall R."/>
            <person name="Rohde C."/>
            <person name="Chen F."/>
            <person name="Sims D."/>
            <person name="Brettin T."/>
            <person name="Kuske C."/>
            <person name="Detter J.C."/>
            <person name="Han C."/>
            <person name="Lapidus A."/>
            <person name="Copeland A."/>
            <person name="Glavina Del Rio T."/>
            <person name="Nolan M."/>
            <person name="Lucas S."/>
            <person name="Tice H."/>
            <person name="Cheng J.F."/>
            <person name="Bruce D."/>
            <person name="Goodwin L."/>
            <person name="Pitluck S."/>
            <person name="Ovchinnikova G."/>
            <person name="Pati A."/>
            <person name="Ivanova N."/>
            <person name="Chen A."/>
            <person name="Palaniappan K."/>
            <person name="Chain P."/>
            <person name="D'haeseleer P."/>
            <person name="Goker M."/>
            <person name="Bristow J."/>
            <person name="Eisen J.A."/>
            <person name="Markowitz V."/>
            <person name="Hugenholtz P."/>
            <person name="Rohde M."/>
            <person name="Klenk H.P."/>
            <person name="Kyrpides N.C."/>
        </authorList>
    </citation>
    <scope>NUCLEOTIDE SEQUENCE [LARGE SCALE GENOMIC DNA]</scope>
    <source>
        <strain evidence="2">ATCC 700683 / DSM 15641 / 12-3</strain>
    </source>
</reference>
<dbReference type="EMBL" id="CP001682">
    <property type="protein sequence ID" value="ACU94012.1"/>
    <property type="molecule type" value="Genomic_DNA"/>
</dbReference>
<evidence type="ECO:0000313" key="1">
    <source>
        <dbReference type="EMBL" id="ACU94012.1"/>
    </source>
</evidence>
<dbReference type="AlphaFoldDB" id="C7MM72"/>
<accession>C7MM72</accession>
<dbReference type="KEGG" id="ccu:Ccur_02850"/>
<keyword evidence="2" id="KW-1185">Reference proteome</keyword>
<gene>
    <name evidence="1" type="ordered locus">Ccur_02850</name>
</gene>
<dbReference type="InterPro" id="IPR037216">
    <property type="entry name" value="DNA_terminal_Gp3_sf"/>
</dbReference>
<sequence>MYDTDEAVFPSGVRVYANIIKNGGGKVPWYRHSQHGVMGDGDTRVACYKQGWPTIYHWEKGADKPEEFDFDKLSRMLGLDDFEEYDGTRYAPDEYDHEFILYGWRFRFWGDLNGGTPKYGAVMQRDEEYWECTYDYCYGAGFE</sequence>
<protein>
    <submittedName>
        <fullName evidence="1">Uncharacterized protein</fullName>
    </submittedName>
</protein>
<dbReference type="SUPFAM" id="SSF140919">
    <property type="entry name" value="DNA terminal protein"/>
    <property type="match status" value="1"/>
</dbReference>
<proteinExistence type="predicted"/>
<dbReference type="Proteomes" id="UP000000954">
    <property type="component" value="Chromosome"/>
</dbReference>